<dbReference type="Pfam" id="PF21348">
    <property type="entry name" value="RGL11_C"/>
    <property type="match status" value="1"/>
</dbReference>
<feature type="domain" description="Rhamnogalacturonan lyase family 11 C-terminal" evidence="3">
    <location>
        <begin position="136"/>
        <end position="624"/>
    </location>
</feature>
<sequence length="633" mass="69959">MRFNFIAACSACLLSFITYQTAFSQRMMEKLGRGVVAINQGGGKIYVGWRMLGTDPDNIAFNIYKSTGNKAAVKLNSSPITATTNYVDSNVDSTAATSYFVKTVLNGKESEVSKPFLLPANNGAKPYLSIPLQTMADYKPNDASVGDLDGDGEYEIVLHQVSRGHDNSHNGITSNPILEAYKLNGTMLWRIDLGRNIREGAHYTQFMVYDFDGDGKAEIVCKTADGTIDGQGKVIGDSTKTWRNENGHILSGPEYLTIFNGQTGAAINTTGFVAVRHPDTENPTTEQLKAVWGDGRGNRSDRFLAAVAYLDGKHPSLIMCRGYYTRTVIVAWDFQKGKLKQRWLFDSDANAENRRFRGQGNHNLTIADVDNDGKDEIVYGAMVVDDNGKGLYSTGTGHADALHVSDLDPNRPGLEVFDIQERFGDAGANFRDARTGEMIWKIPSVKAGEDGEGPGRGLSLDVDPRYPGFESWVAGAGISGMFDVKGNKISERNPSVNFGIFWDDDMLSELLDGTRITKWDYQNSKADMLFNAANYDCVSNNGTKQNPVLSGDILGDWREEAIYATRDGKELRIFTTTIPAKNRFYTFMHDPQYRLSIAWQNVAYNQPPHTSFFIGKDMKTPPKPNIVVVDVKK</sequence>
<dbReference type="InterPro" id="IPR041624">
    <property type="entry name" value="RGI_lyase"/>
</dbReference>
<dbReference type="SUPFAM" id="SSF69318">
    <property type="entry name" value="Integrin alpha N-terminal domain"/>
    <property type="match status" value="1"/>
</dbReference>
<dbReference type="AlphaFoldDB" id="A0A6I4IC98"/>
<name>A0A6I4IC98_9SPHI</name>
<dbReference type="PANTHER" id="PTHR43118:SF1">
    <property type="entry name" value="RHAMNOGALACTURONAN LYASE (EUROFUNG)"/>
    <property type="match status" value="1"/>
</dbReference>
<protein>
    <submittedName>
        <fullName evidence="4">Uncharacterized protein</fullName>
    </submittedName>
</protein>
<keyword evidence="5" id="KW-1185">Reference proteome</keyword>
<organism evidence="4 5">
    <name type="scientific">Mucilaginibacter aquatilis</name>
    <dbReference type="NCBI Taxonomy" id="1517760"/>
    <lineage>
        <taxon>Bacteria</taxon>
        <taxon>Pseudomonadati</taxon>
        <taxon>Bacteroidota</taxon>
        <taxon>Sphingobacteriia</taxon>
        <taxon>Sphingobacteriales</taxon>
        <taxon>Sphingobacteriaceae</taxon>
        <taxon>Mucilaginibacter</taxon>
    </lineage>
</organism>
<keyword evidence="1" id="KW-0732">Signal</keyword>
<dbReference type="InterPro" id="IPR034641">
    <property type="entry name" value="RGL11"/>
</dbReference>
<dbReference type="OrthoDB" id="9802318at2"/>
<evidence type="ECO:0000313" key="4">
    <source>
        <dbReference type="EMBL" id="MVN92762.1"/>
    </source>
</evidence>
<dbReference type="EMBL" id="WQLA01000007">
    <property type="protein sequence ID" value="MVN92762.1"/>
    <property type="molecule type" value="Genomic_DNA"/>
</dbReference>
<dbReference type="RefSeq" id="WP_157543078.1">
    <property type="nucleotide sequence ID" value="NZ_WQLA01000007.1"/>
</dbReference>
<gene>
    <name evidence="4" type="ORF">GO816_16625</name>
</gene>
<proteinExistence type="predicted"/>
<dbReference type="InterPro" id="IPR028994">
    <property type="entry name" value="Integrin_alpha_N"/>
</dbReference>
<feature type="signal peptide" evidence="1">
    <location>
        <begin position="1"/>
        <end position="24"/>
    </location>
</feature>
<evidence type="ECO:0000313" key="5">
    <source>
        <dbReference type="Proteomes" id="UP000434850"/>
    </source>
</evidence>
<dbReference type="PANTHER" id="PTHR43118">
    <property type="entry name" value="RHAMNOGALACTURONAN LYASE (EUROFUNG)"/>
    <property type="match status" value="1"/>
</dbReference>
<feature type="chain" id="PRO_5026288173" evidence="1">
    <location>
        <begin position="25"/>
        <end position="633"/>
    </location>
</feature>
<dbReference type="CDD" id="cd10318">
    <property type="entry name" value="RGL11"/>
    <property type="match status" value="1"/>
</dbReference>
<reference evidence="4 5" key="1">
    <citation type="submission" date="2019-12" db="EMBL/GenBank/DDBJ databases">
        <title>Mucilaginibacter sp. HME9299 genome sequencing and assembly.</title>
        <authorList>
            <person name="Kang H."/>
            <person name="Kim H."/>
            <person name="Joh K."/>
        </authorList>
    </citation>
    <scope>NUCLEOTIDE SEQUENCE [LARGE SCALE GENOMIC DNA]</scope>
    <source>
        <strain evidence="4 5">HME9299</strain>
    </source>
</reference>
<comment type="caution">
    <text evidence="4">The sequence shown here is derived from an EMBL/GenBank/DDBJ whole genome shotgun (WGS) entry which is preliminary data.</text>
</comment>
<feature type="domain" description="Rhamnogalacturonan I lyase beta-sheet" evidence="2">
    <location>
        <begin position="26"/>
        <end position="115"/>
    </location>
</feature>
<evidence type="ECO:0000259" key="2">
    <source>
        <dbReference type="Pfam" id="PF18370"/>
    </source>
</evidence>
<evidence type="ECO:0000259" key="3">
    <source>
        <dbReference type="Pfam" id="PF21348"/>
    </source>
</evidence>
<dbReference type="InterPro" id="IPR049366">
    <property type="entry name" value="RGL11_C"/>
</dbReference>
<dbReference type="Gene3D" id="2.60.40.10">
    <property type="entry name" value="Immunoglobulins"/>
    <property type="match status" value="1"/>
</dbReference>
<dbReference type="InterPro" id="IPR013783">
    <property type="entry name" value="Ig-like_fold"/>
</dbReference>
<evidence type="ECO:0000256" key="1">
    <source>
        <dbReference type="SAM" id="SignalP"/>
    </source>
</evidence>
<accession>A0A6I4IC98</accession>
<dbReference type="Pfam" id="PF18370">
    <property type="entry name" value="RGI_lyase"/>
    <property type="match status" value="1"/>
</dbReference>
<dbReference type="Proteomes" id="UP000434850">
    <property type="component" value="Unassembled WGS sequence"/>
</dbReference>